<keyword evidence="2" id="KW-1185">Reference proteome</keyword>
<comment type="caution">
    <text evidence="1">The sequence shown here is derived from an EMBL/GenBank/DDBJ whole genome shotgun (WGS) entry which is preliminary data.</text>
</comment>
<dbReference type="RefSeq" id="WP_136928650.1">
    <property type="nucleotide sequence ID" value="NZ_SSMQ01000007.1"/>
</dbReference>
<sequence>MATVKFSADWTHQQSGDIRSGEALQIDYATERVCHCRATRYGQKAWSISANVRFHPSGQEQAADVSSGACQVNVPANTSRLEIWFHNTDHTGCSAWDSRYGQNYGFDVKAAG</sequence>
<evidence type="ECO:0000313" key="1">
    <source>
        <dbReference type="EMBL" id="TKD10250.1"/>
    </source>
</evidence>
<dbReference type="EMBL" id="SSMQ01000007">
    <property type="protein sequence ID" value="TKD10250.1"/>
    <property type="molecule type" value="Genomic_DNA"/>
</dbReference>
<dbReference type="Proteomes" id="UP000309215">
    <property type="component" value="Unassembled WGS sequence"/>
</dbReference>
<dbReference type="OrthoDB" id="8564695at2"/>
<dbReference type="Gene3D" id="2.60.40.10">
    <property type="entry name" value="Immunoglobulins"/>
    <property type="match status" value="1"/>
</dbReference>
<gene>
    <name evidence="1" type="ORF">E8A74_09600</name>
</gene>
<protein>
    <recommendedName>
        <fullName evidence="3">Carbohydrate binding module family 25 domain-containing protein</fullName>
    </recommendedName>
</protein>
<evidence type="ECO:0000313" key="2">
    <source>
        <dbReference type="Proteomes" id="UP000309215"/>
    </source>
</evidence>
<evidence type="ECO:0008006" key="3">
    <source>
        <dbReference type="Google" id="ProtNLM"/>
    </source>
</evidence>
<dbReference type="Pfam" id="PF19714">
    <property type="entry name" value="DUF6209"/>
    <property type="match status" value="1"/>
</dbReference>
<dbReference type="InterPro" id="IPR013783">
    <property type="entry name" value="Ig-like_fold"/>
</dbReference>
<organism evidence="1 2">
    <name type="scientific">Polyangium fumosum</name>
    <dbReference type="NCBI Taxonomy" id="889272"/>
    <lineage>
        <taxon>Bacteria</taxon>
        <taxon>Pseudomonadati</taxon>
        <taxon>Myxococcota</taxon>
        <taxon>Polyangia</taxon>
        <taxon>Polyangiales</taxon>
        <taxon>Polyangiaceae</taxon>
        <taxon>Polyangium</taxon>
    </lineage>
</organism>
<accession>A0A4U1JG43</accession>
<proteinExistence type="predicted"/>
<name>A0A4U1JG43_9BACT</name>
<reference evidence="1 2" key="1">
    <citation type="submission" date="2019-04" db="EMBL/GenBank/DDBJ databases">
        <authorList>
            <person name="Li Y."/>
            <person name="Wang J."/>
        </authorList>
    </citation>
    <scope>NUCLEOTIDE SEQUENCE [LARGE SCALE GENOMIC DNA]</scope>
    <source>
        <strain evidence="1 2">DSM 14668</strain>
    </source>
</reference>
<dbReference type="InterPro" id="IPR046181">
    <property type="entry name" value="DUF6209"/>
</dbReference>
<dbReference type="AlphaFoldDB" id="A0A4U1JG43"/>